<dbReference type="EMBL" id="FMYU01000008">
    <property type="protein sequence ID" value="SDC72686.1"/>
    <property type="molecule type" value="Genomic_DNA"/>
</dbReference>
<keyword evidence="1" id="KW-0472">Membrane</keyword>
<dbReference type="Proteomes" id="UP000199411">
    <property type="component" value="Unassembled WGS sequence"/>
</dbReference>
<dbReference type="RefSeq" id="WP_092128997.1">
    <property type="nucleotide sequence ID" value="NZ_FMYU01000008.1"/>
</dbReference>
<evidence type="ECO:0000313" key="2">
    <source>
        <dbReference type="EMBL" id="SDC72686.1"/>
    </source>
</evidence>
<feature type="transmembrane region" description="Helical" evidence="1">
    <location>
        <begin position="7"/>
        <end position="28"/>
    </location>
</feature>
<gene>
    <name evidence="2" type="ORF">SAMN05660835_01266</name>
</gene>
<proteinExistence type="predicted"/>
<protein>
    <submittedName>
        <fullName evidence="2">Uncharacterized protein</fullName>
    </submittedName>
</protein>
<accession>A0A1G6NZK6</accession>
<keyword evidence="1" id="KW-0812">Transmembrane</keyword>
<name>A0A1G6NZK6_9BACT</name>
<feature type="transmembrane region" description="Helical" evidence="1">
    <location>
        <begin position="40"/>
        <end position="60"/>
    </location>
</feature>
<reference evidence="3" key="1">
    <citation type="submission" date="2016-10" db="EMBL/GenBank/DDBJ databases">
        <authorList>
            <person name="Varghese N."/>
            <person name="Submissions S."/>
        </authorList>
    </citation>
    <scope>NUCLEOTIDE SEQUENCE [LARGE SCALE GENOMIC DNA]</scope>
    <source>
        <strain evidence="3">DSM 8415</strain>
    </source>
</reference>
<evidence type="ECO:0000313" key="3">
    <source>
        <dbReference type="Proteomes" id="UP000199411"/>
    </source>
</evidence>
<organism evidence="2 3">
    <name type="scientific">Desulfurella multipotens</name>
    <dbReference type="NCBI Taxonomy" id="79269"/>
    <lineage>
        <taxon>Bacteria</taxon>
        <taxon>Pseudomonadati</taxon>
        <taxon>Campylobacterota</taxon>
        <taxon>Desulfurellia</taxon>
        <taxon>Desulfurellales</taxon>
        <taxon>Desulfurellaceae</taxon>
        <taxon>Desulfurella</taxon>
    </lineage>
</organism>
<evidence type="ECO:0000256" key="1">
    <source>
        <dbReference type="SAM" id="Phobius"/>
    </source>
</evidence>
<feature type="transmembrane region" description="Helical" evidence="1">
    <location>
        <begin position="93"/>
        <end position="119"/>
    </location>
</feature>
<sequence length="164" mass="18973">MKYIKLVKIIAISTNLIGIVTVILAVYFKLPASQSESILGLKAIMLMILFVVNTSSHSLYSSEFYFLNRCELKSANNSFNNIEEIYKSLGKLLLFNMLVLDSSIFLIISILANIIQSIITAWQNIFTTISFYSFVVFIFIIIDNYLLYNFLLYRTFKKIVYIRK</sequence>
<dbReference type="AlphaFoldDB" id="A0A1G6NZK6"/>
<keyword evidence="3" id="KW-1185">Reference proteome</keyword>
<feature type="transmembrane region" description="Helical" evidence="1">
    <location>
        <begin position="131"/>
        <end position="153"/>
    </location>
</feature>
<dbReference type="OrthoDB" id="9951116at2"/>
<keyword evidence="1" id="KW-1133">Transmembrane helix</keyword>